<evidence type="ECO:0000313" key="3">
    <source>
        <dbReference type="Proteomes" id="UP000294257"/>
    </source>
</evidence>
<dbReference type="OrthoDB" id="3376858at2"/>
<reference evidence="2 3" key="1">
    <citation type="submission" date="2019-02" db="EMBL/GenBank/DDBJ databases">
        <title>Genomic Encyclopedia of Type Strains, Phase IV (KMG-IV): sequencing the most valuable type-strain genomes for metagenomic binning, comparative biology and taxonomic classification.</title>
        <authorList>
            <person name="Goeker M."/>
        </authorList>
    </citation>
    <scope>NUCLEOTIDE SEQUENCE [LARGE SCALE GENOMIC DNA]</scope>
    <source>
        <strain evidence="2 3">DSM 101727</strain>
    </source>
</reference>
<feature type="transmembrane region" description="Helical" evidence="1">
    <location>
        <begin position="187"/>
        <end position="209"/>
    </location>
</feature>
<feature type="transmembrane region" description="Helical" evidence="1">
    <location>
        <begin position="114"/>
        <end position="135"/>
    </location>
</feature>
<accession>A0A4Q7KNQ9</accession>
<gene>
    <name evidence="2" type="ORF">EV193_105168</name>
</gene>
<feature type="transmembrane region" description="Helical" evidence="1">
    <location>
        <begin position="248"/>
        <end position="268"/>
    </location>
</feature>
<dbReference type="Proteomes" id="UP000294257">
    <property type="component" value="Unassembled WGS sequence"/>
</dbReference>
<feature type="transmembrane region" description="Helical" evidence="1">
    <location>
        <begin position="67"/>
        <end position="93"/>
    </location>
</feature>
<dbReference type="AlphaFoldDB" id="A0A4Q7KNQ9"/>
<keyword evidence="3" id="KW-1185">Reference proteome</keyword>
<evidence type="ECO:0000256" key="1">
    <source>
        <dbReference type="SAM" id="Phobius"/>
    </source>
</evidence>
<organism evidence="2 3">
    <name type="scientific">Herbihabitans rhizosphaerae</name>
    <dbReference type="NCBI Taxonomy" id="1872711"/>
    <lineage>
        <taxon>Bacteria</taxon>
        <taxon>Bacillati</taxon>
        <taxon>Actinomycetota</taxon>
        <taxon>Actinomycetes</taxon>
        <taxon>Pseudonocardiales</taxon>
        <taxon>Pseudonocardiaceae</taxon>
        <taxon>Herbihabitans</taxon>
    </lineage>
</organism>
<protein>
    <submittedName>
        <fullName evidence="2">ABC-type transport system involved in multi-copper enzyme maturation permease subunit</fullName>
    </submittedName>
</protein>
<keyword evidence="1" id="KW-1133">Transmembrane helix</keyword>
<dbReference type="PANTHER" id="PTHR37305:SF1">
    <property type="entry name" value="MEMBRANE PROTEIN"/>
    <property type="match status" value="1"/>
</dbReference>
<comment type="caution">
    <text evidence="2">The sequence shown here is derived from an EMBL/GenBank/DDBJ whole genome shotgun (WGS) entry which is preliminary data.</text>
</comment>
<keyword evidence="1" id="KW-0472">Membrane</keyword>
<feature type="transmembrane region" description="Helical" evidence="1">
    <location>
        <begin position="155"/>
        <end position="180"/>
    </location>
</feature>
<dbReference type="PANTHER" id="PTHR37305">
    <property type="entry name" value="INTEGRAL MEMBRANE PROTEIN-RELATED"/>
    <property type="match status" value="1"/>
</dbReference>
<dbReference type="Pfam" id="PF12730">
    <property type="entry name" value="ABC2_membrane_4"/>
    <property type="match status" value="1"/>
</dbReference>
<name>A0A4Q7KNQ9_9PSEU</name>
<evidence type="ECO:0000313" key="2">
    <source>
        <dbReference type="EMBL" id="RZS37610.1"/>
    </source>
</evidence>
<proteinExistence type="predicted"/>
<dbReference type="EMBL" id="SGWQ01000005">
    <property type="protein sequence ID" value="RZS37610.1"/>
    <property type="molecule type" value="Genomic_DNA"/>
</dbReference>
<dbReference type="RefSeq" id="WP_130345085.1">
    <property type="nucleotide sequence ID" value="NZ_SGWQ01000005.1"/>
</dbReference>
<keyword evidence="1" id="KW-0812">Transmembrane</keyword>
<sequence>MLTSIRAELIKQTRRPANWLLLAIAAVLTLTFAYAIPYAGLSSGPSGAPGSGRGLPSMLPEAFVGNALGGVPIFVGALALVFGVLVAGSEYGFQTWKTVLAQRPSRFTAYGSKLAVVAIANLIGVLTLFAAAAGGSAAVAALEGAPMNWPSAGDIVLGMGVGWLVMTMWGACGALLGIAFRSVALPIGLGLVWMLAIQNLLASIAAPALEFVGELQKVLPGPNTGALAAAMGAASETPGVDALVGSGHATIVVAGYLVAFCALGGWLMHRRDIL</sequence>